<dbReference type="AlphaFoldDB" id="A0A919NYG8"/>
<protein>
    <submittedName>
        <fullName evidence="2">3-demethylubiquinone-9 3-methyltransferase</fullName>
    </submittedName>
</protein>
<evidence type="ECO:0000313" key="3">
    <source>
        <dbReference type="Proteomes" id="UP000632740"/>
    </source>
</evidence>
<dbReference type="PANTHER" id="PTHR33990:SF2">
    <property type="entry name" value="PHNB-LIKE DOMAIN-CONTAINING PROTEIN"/>
    <property type="match status" value="1"/>
</dbReference>
<dbReference type="InterPro" id="IPR009725">
    <property type="entry name" value="3_dmu_93_MTrfase"/>
</dbReference>
<accession>A0A919NYG8</accession>
<feature type="domain" description="PhnB-like" evidence="1">
    <location>
        <begin position="4"/>
        <end position="118"/>
    </location>
</feature>
<keyword evidence="3" id="KW-1185">Reference proteome</keyword>
<evidence type="ECO:0000313" key="2">
    <source>
        <dbReference type="EMBL" id="GIG19345.1"/>
    </source>
</evidence>
<organism evidence="2 3">
    <name type="scientific">Cellulomonas chitinilytica</name>
    <dbReference type="NCBI Taxonomy" id="398759"/>
    <lineage>
        <taxon>Bacteria</taxon>
        <taxon>Bacillati</taxon>
        <taxon>Actinomycetota</taxon>
        <taxon>Actinomycetes</taxon>
        <taxon>Micrococcales</taxon>
        <taxon>Cellulomonadaceae</taxon>
        <taxon>Cellulomonas</taxon>
    </lineage>
</organism>
<dbReference type="PANTHER" id="PTHR33990">
    <property type="entry name" value="PROTEIN YJDN-RELATED"/>
    <property type="match status" value="1"/>
</dbReference>
<proteinExistence type="predicted"/>
<gene>
    <name evidence="2" type="ORF">Cch01nite_00690</name>
</gene>
<dbReference type="RefSeq" id="WP_203747166.1">
    <property type="nucleotide sequence ID" value="NZ_BONK01000001.1"/>
</dbReference>
<dbReference type="SUPFAM" id="SSF54593">
    <property type="entry name" value="Glyoxalase/Bleomycin resistance protein/Dihydroxybiphenyl dioxygenase"/>
    <property type="match status" value="1"/>
</dbReference>
<dbReference type="InterPro" id="IPR029068">
    <property type="entry name" value="Glyas_Bleomycin-R_OHBP_Dase"/>
</dbReference>
<reference evidence="2" key="1">
    <citation type="submission" date="2021-01" db="EMBL/GenBank/DDBJ databases">
        <title>Whole genome shotgun sequence of Cellulomonas chitinilytica NBRC 110799.</title>
        <authorList>
            <person name="Komaki H."/>
            <person name="Tamura T."/>
        </authorList>
    </citation>
    <scope>NUCLEOTIDE SEQUENCE</scope>
    <source>
        <strain evidence="2">NBRC 110799</strain>
    </source>
</reference>
<comment type="caution">
    <text evidence="2">The sequence shown here is derived from an EMBL/GenBank/DDBJ whole genome shotgun (WGS) entry which is preliminary data.</text>
</comment>
<dbReference type="Gene3D" id="3.10.180.10">
    <property type="entry name" value="2,3-Dihydroxybiphenyl 1,2-Dioxygenase, domain 1"/>
    <property type="match status" value="1"/>
</dbReference>
<dbReference type="Proteomes" id="UP000632740">
    <property type="component" value="Unassembled WGS sequence"/>
</dbReference>
<dbReference type="PIRSF" id="PIRSF021700">
    <property type="entry name" value="3_dmu_93_MTrfase"/>
    <property type="match status" value="1"/>
</dbReference>
<sequence>MGRIHTHLWFADKAEEAAELYVSLIPNSSITSVVKAPPGVPDVPEGAVFVVELLLDDHQVTLLNAGPTFQLDEAFSFVLDCADQAEIDRYWDALVEGGGEHSQCGWLKDRFGVSWQVVPAGFNDMLGDDADPAARARAMAAVLTMTKLDVAAIEAAFEGR</sequence>
<dbReference type="EMBL" id="BONK01000001">
    <property type="protein sequence ID" value="GIG19345.1"/>
    <property type="molecule type" value="Genomic_DNA"/>
</dbReference>
<name>A0A919NYG8_9CELL</name>
<dbReference type="Pfam" id="PF06983">
    <property type="entry name" value="3-dmu-9_3-mt"/>
    <property type="match status" value="1"/>
</dbReference>
<dbReference type="CDD" id="cd06588">
    <property type="entry name" value="PhnB_like"/>
    <property type="match status" value="1"/>
</dbReference>
<evidence type="ECO:0000259" key="1">
    <source>
        <dbReference type="Pfam" id="PF06983"/>
    </source>
</evidence>
<dbReference type="InterPro" id="IPR028973">
    <property type="entry name" value="PhnB-like"/>
</dbReference>